<dbReference type="Gene3D" id="1.20.970.10">
    <property type="entry name" value="Transferase, Pyrimidine Nucleoside Phosphorylase, Chain C"/>
    <property type="match status" value="1"/>
</dbReference>
<evidence type="ECO:0000256" key="10">
    <source>
        <dbReference type="ARBA" id="ARBA00048525"/>
    </source>
</evidence>
<dbReference type="EC" id="2.4.2.2" evidence="5"/>
<evidence type="ECO:0000256" key="7">
    <source>
        <dbReference type="ARBA" id="ARBA00022676"/>
    </source>
</evidence>
<dbReference type="InterPro" id="IPR018090">
    <property type="entry name" value="Pyrmidine_PPas_bac/euk"/>
</dbReference>
<dbReference type="GO" id="GO:0009032">
    <property type="term" value="F:thymidine phosphorylase activity"/>
    <property type="evidence" value="ECO:0007669"/>
    <property type="project" value="TreeGrafter"/>
</dbReference>
<comment type="function">
    <text evidence="2">Catalyzes phosphorolysis of the pyrimidine nucleosides uridine, thymidine and 2'-deoxyuridine with the formation of the corresponding pyrimidine base and ribose-1-phosphate.</text>
</comment>
<keyword evidence="7" id="KW-0328">Glycosyltransferase</keyword>
<dbReference type="OrthoDB" id="9763887at2"/>
<dbReference type="InterPro" id="IPR035902">
    <property type="entry name" value="Nuc_phospho_transferase"/>
</dbReference>
<dbReference type="RefSeq" id="WP_090937114.1">
    <property type="nucleotide sequence ID" value="NZ_FOTS01000019.1"/>
</dbReference>
<dbReference type="PANTHER" id="PTHR10515">
    <property type="entry name" value="THYMIDINE PHOSPHORYLASE"/>
    <property type="match status" value="1"/>
</dbReference>
<reference evidence="13" key="1">
    <citation type="submission" date="2016-10" db="EMBL/GenBank/DDBJ databases">
        <authorList>
            <person name="Varghese N."/>
            <person name="Submissions S."/>
        </authorList>
    </citation>
    <scope>NUCLEOTIDE SEQUENCE [LARGE SCALE GENOMIC DNA]</scope>
    <source>
        <strain evidence="13">DSM 13327</strain>
    </source>
</reference>
<comment type="similarity">
    <text evidence="3">Belongs to the thymidine/pyrimidine-nucleoside phosphorylase family.</text>
</comment>
<dbReference type="InterPro" id="IPR013102">
    <property type="entry name" value="PYNP_C"/>
</dbReference>
<accession>A0A1I4KQY8</accession>
<dbReference type="SMART" id="SM00941">
    <property type="entry name" value="PYNP_C"/>
    <property type="match status" value="1"/>
</dbReference>
<dbReference type="GO" id="GO:0004645">
    <property type="term" value="F:1,4-alpha-oligoglucan phosphorylase activity"/>
    <property type="evidence" value="ECO:0007669"/>
    <property type="project" value="InterPro"/>
</dbReference>
<dbReference type="NCBIfam" id="NF004490">
    <property type="entry name" value="PRK05820.1"/>
    <property type="match status" value="1"/>
</dbReference>
<evidence type="ECO:0000256" key="4">
    <source>
        <dbReference type="ARBA" id="ARBA00011738"/>
    </source>
</evidence>
<dbReference type="NCBIfam" id="NF004747">
    <property type="entry name" value="PRK06078.1"/>
    <property type="match status" value="1"/>
</dbReference>
<dbReference type="Pfam" id="PF00591">
    <property type="entry name" value="Glycos_transf_3"/>
    <property type="match status" value="1"/>
</dbReference>
<proteinExistence type="inferred from homology"/>
<name>A0A1I4KQY8_9FIRM</name>
<dbReference type="InterPro" id="IPR036566">
    <property type="entry name" value="PYNP-like_C_sf"/>
</dbReference>
<dbReference type="GO" id="GO:0006206">
    <property type="term" value="P:pyrimidine nucleobase metabolic process"/>
    <property type="evidence" value="ECO:0007669"/>
    <property type="project" value="InterPro"/>
</dbReference>
<dbReference type="STRING" id="1123291.SAMN04490355_101926"/>
<dbReference type="NCBIfam" id="TIGR02644">
    <property type="entry name" value="Y_phosphoryl"/>
    <property type="match status" value="1"/>
</dbReference>
<dbReference type="Pfam" id="PF02885">
    <property type="entry name" value="Glycos_trans_3N"/>
    <property type="match status" value="1"/>
</dbReference>
<evidence type="ECO:0000256" key="6">
    <source>
        <dbReference type="ARBA" id="ARBA00014680"/>
    </source>
</evidence>
<evidence type="ECO:0000256" key="5">
    <source>
        <dbReference type="ARBA" id="ARBA00011889"/>
    </source>
</evidence>
<dbReference type="GO" id="GO:0005829">
    <property type="term" value="C:cytosol"/>
    <property type="evidence" value="ECO:0007669"/>
    <property type="project" value="TreeGrafter"/>
</dbReference>
<dbReference type="SUPFAM" id="SSF52418">
    <property type="entry name" value="Nucleoside phosphorylase/phosphoribosyltransferase catalytic domain"/>
    <property type="match status" value="1"/>
</dbReference>
<comment type="catalytic activity">
    <reaction evidence="1">
        <text>2'-deoxyuridine + phosphate = 2-deoxy-alpha-D-ribose 1-phosphate + uracil</text>
        <dbReference type="Rhea" id="RHEA:22824"/>
        <dbReference type="ChEBI" id="CHEBI:16450"/>
        <dbReference type="ChEBI" id="CHEBI:17568"/>
        <dbReference type="ChEBI" id="CHEBI:43474"/>
        <dbReference type="ChEBI" id="CHEBI:57259"/>
        <dbReference type="EC" id="2.4.2.2"/>
    </reaction>
</comment>
<feature type="domain" description="Pyrimidine nucleoside phosphorylase C-terminal" evidence="11">
    <location>
        <begin position="345"/>
        <end position="419"/>
    </location>
</feature>
<evidence type="ECO:0000313" key="13">
    <source>
        <dbReference type="Proteomes" id="UP000199520"/>
    </source>
</evidence>
<dbReference type="PANTHER" id="PTHR10515:SF0">
    <property type="entry name" value="THYMIDINE PHOSPHORYLASE"/>
    <property type="match status" value="1"/>
</dbReference>
<comment type="catalytic activity">
    <reaction evidence="10">
        <text>thymidine + phosphate = 2-deoxy-alpha-D-ribose 1-phosphate + thymine</text>
        <dbReference type="Rhea" id="RHEA:16037"/>
        <dbReference type="ChEBI" id="CHEBI:17748"/>
        <dbReference type="ChEBI" id="CHEBI:17821"/>
        <dbReference type="ChEBI" id="CHEBI:43474"/>
        <dbReference type="ChEBI" id="CHEBI:57259"/>
        <dbReference type="EC" id="2.4.2.2"/>
    </reaction>
</comment>
<dbReference type="GO" id="GO:0006213">
    <property type="term" value="P:pyrimidine nucleoside metabolic process"/>
    <property type="evidence" value="ECO:0007669"/>
    <property type="project" value="InterPro"/>
</dbReference>
<dbReference type="EMBL" id="FOTS01000019">
    <property type="protein sequence ID" value="SFL81016.1"/>
    <property type="molecule type" value="Genomic_DNA"/>
</dbReference>
<dbReference type="InterPro" id="IPR036320">
    <property type="entry name" value="Glycosyl_Trfase_fam3_N_dom_sf"/>
</dbReference>
<keyword evidence="8" id="KW-0808">Transferase</keyword>
<evidence type="ECO:0000313" key="12">
    <source>
        <dbReference type="EMBL" id="SFL81016.1"/>
    </source>
</evidence>
<comment type="catalytic activity">
    <reaction evidence="9">
        <text>uridine + phosphate = alpha-D-ribose 1-phosphate + uracil</text>
        <dbReference type="Rhea" id="RHEA:24388"/>
        <dbReference type="ChEBI" id="CHEBI:16704"/>
        <dbReference type="ChEBI" id="CHEBI:17568"/>
        <dbReference type="ChEBI" id="CHEBI:43474"/>
        <dbReference type="ChEBI" id="CHEBI:57720"/>
        <dbReference type="EC" id="2.4.2.2"/>
    </reaction>
</comment>
<dbReference type="InterPro" id="IPR017459">
    <property type="entry name" value="Glycosyl_Trfase_fam3_N_dom"/>
</dbReference>
<keyword evidence="13" id="KW-1185">Reference proteome</keyword>
<dbReference type="AlphaFoldDB" id="A0A1I4KQY8"/>
<dbReference type="SUPFAM" id="SSF54680">
    <property type="entry name" value="Pyrimidine nucleoside phosphorylase C-terminal domain"/>
    <property type="match status" value="1"/>
</dbReference>
<evidence type="ECO:0000259" key="11">
    <source>
        <dbReference type="SMART" id="SM00941"/>
    </source>
</evidence>
<protein>
    <recommendedName>
        <fullName evidence="6">Pyrimidine-nucleoside phosphorylase</fullName>
        <ecNumber evidence="5">2.4.2.2</ecNumber>
    </recommendedName>
</protein>
<evidence type="ECO:0000256" key="9">
    <source>
        <dbReference type="ARBA" id="ARBA00048453"/>
    </source>
</evidence>
<dbReference type="Gene3D" id="3.40.1030.10">
    <property type="entry name" value="Nucleoside phosphorylase/phosphoribosyltransferase catalytic domain"/>
    <property type="match status" value="1"/>
</dbReference>
<dbReference type="SUPFAM" id="SSF47648">
    <property type="entry name" value="Nucleoside phosphorylase/phosphoribosyltransferase N-terminal domain"/>
    <property type="match status" value="1"/>
</dbReference>
<comment type="subunit">
    <text evidence="4">Homodimer.</text>
</comment>
<evidence type="ECO:0000256" key="3">
    <source>
        <dbReference type="ARBA" id="ARBA00006915"/>
    </source>
</evidence>
<dbReference type="Pfam" id="PF07831">
    <property type="entry name" value="PYNP_C"/>
    <property type="match status" value="1"/>
</dbReference>
<dbReference type="InterPro" id="IPR000053">
    <property type="entry name" value="Thymidine/pyrmidine_PPase"/>
</dbReference>
<dbReference type="FunFam" id="3.40.1030.10:FF:000003">
    <property type="entry name" value="Pyrimidine-nucleoside phosphorylase"/>
    <property type="match status" value="1"/>
</dbReference>
<evidence type="ECO:0000256" key="8">
    <source>
        <dbReference type="ARBA" id="ARBA00022679"/>
    </source>
</evidence>
<dbReference type="InterPro" id="IPR017872">
    <property type="entry name" value="Pyrmidine_PPase_CS"/>
</dbReference>
<dbReference type="PROSITE" id="PS00647">
    <property type="entry name" value="THYMID_PHOSPHORYLASE"/>
    <property type="match status" value="1"/>
</dbReference>
<evidence type="ECO:0000256" key="2">
    <source>
        <dbReference type="ARBA" id="ARBA00003877"/>
    </source>
</evidence>
<gene>
    <name evidence="12" type="ORF">SAMN04490355_101926</name>
</gene>
<dbReference type="Proteomes" id="UP000199520">
    <property type="component" value="Unassembled WGS sequence"/>
</dbReference>
<organism evidence="12 13">
    <name type="scientific">Pelosinus propionicus DSM 13327</name>
    <dbReference type="NCBI Taxonomy" id="1123291"/>
    <lineage>
        <taxon>Bacteria</taxon>
        <taxon>Bacillati</taxon>
        <taxon>Bacillota</taxon>
        <taxon>Negativicutes</taxon>
        <taxon>Selenomonadales</taxon>
        <taxon>Sporomusaceae</taxon>
        <taxon>Pelosinus</taxon>
    </lineage>
</organism>
<dbReference type="Gene3D" id="3.90.1170.30">
    <property type="entry name" value="Pyrimidine nucleoside phosphorylase-like, C-terminal domain"/>
    <property type="match status" value="1"/>
</dbReference>
<dbReference type="InterPro" id="IPR000312">
    <property type="entry name" value="Glycosyl_Trfase_fam3"/>
</dbReference>
<sequence length="441" mass="47216">MRVLDVITKKRDGLVLTDLEIKYLIHAYTNNEIPDYQMAAWLMAIFFKGMTMEETASLTMAMAMSGTMIDLSAVSGIKVDKHSTGGVADTTTLVLAPLVAAAGVPVAKMSGRGLGFTGGTIDKLDAIAGFKSALKPDEFIHNLQNHNVAIIGQSADIAPADGKIYALRDVTATIESIPLIASSIMSKKIAAGADKILLDVKVGNGAFMKSMKDAVRLAETMVHIGQLVGRETRAVLSSMEEPLGQAIGNSLEVEEAIAILDGRGEQALRHVCLFLGAQMLNMAGIESDVKIGYETLNGLIKNKAALHKFKEFVIAQGGDADVICNPKALPQAKIETKVICSEEGYIQKIDAAKLGYCAMRLGAGREYKGQEIDLSAGILLGKRIGDRIEKGQIICTIYANNEAKIKEVHSLLLDAIKINNKPVPKTNLILGVVDHDGFKTI</sequence>
<dbReference type="PIRSF" id="PIRSF000478">
    <property type="entry name" value="TP_PyNP"/>
    <property type="match status" value="1"/>
</dbReference>
<evidence type="ECO:0000256" key="1">
    <source>
        <dbReference type="ARBA" id="ARBA00001066"/>
    </source>
</evidence>